<dbReference type="InterPro" id="IPR027385">
    <property type="entry name" value="Beta-barrel_OMP"/>
</dbReference>
<reference evidence="3 4" key="1">
    <citation type="submission" date="2016-12" db="EMBL/GenBank/DDBJ databases">
        <title>Trade-off between light-utilization and light-protection in marine flavobacteria.</title>
        <authorList>
            <person name="Kumagai Y."/>
            <person name="Yoshizawa S."/>
            <person name="Kogure K."/>
            <person name="Iwasaki W."/>
        </authorList>
    </citation>
    <scope>NUCLEOTIDE SEQUENCE [LARGE SCALE GENOMIC DNA]</scope>
    <source>
        <strain evidence="3 4">ATCC 43844</strain>
    </source>
</reference>
<keyword evidence="4" id="KW-1185">Reference proteome</keyword>
<feature type="domain" description="Outer membrane protein beta-barrel" evidence="2">
    <location>
        <begin position="18"/>
        <end position="209"/>
    </location>
</feature>
<gene>
    <name evidence="3" type="ORF">BTO16_01525</name>
</gene>
<dbReference type="SUPFAM" id="SSF56925">
    <property type="entry name" value="OMPA-like"/>
    <property type="match status" value="1"/>
</dbReference>
<dbReference type="Proteomes" id="UP000239068">
    <property type="component" value="Unassembled WGS sequence"/>
</dbReference>
<keyword evidence="1" id="KW-0732">Signal</keyword>
<evidence type="ECO:0000313" key="4">
    <source>
        <dbReference type="Proteomes" id="UP000239068"/>
    </source>
</evidence>
<dbReference type="InterPro" id="IPR011250">
    <property type="entry name" value="OMP/PagP_B-barrel"/>
</dbReference>
<protein>
    <recommendedName>
        <fullName evidence="2">Outer membrane protein beta-barrel domain-containing protein</fullName>
    </recommendedName>
</protein>
<dbReference type="Gene3D" id="2.40.160.20">
    <property type="match status" value="1"/>
</dbReference>
<comment type="caution">
    <text evidence="3">The sequence shown here is derived from an EMBL/GenBank/DDBJ whole genome shotgun (WGS) entry which is preliminary data.</text>
</comment>
<accession>A0A2S7WUU0</accession>
<dbReference type="Pfam" id="PF13505">
    <property type="entry name" value="OMP_b-brl"/>
    <property type="match status" value="1"/>
</dbReference>
<dbReference type="EMBL" id="MSCM01000001">
    <property type="protein sequence ID" value="PQJ81338.1"/>
    <property type="molecule type" value="Genomic_DNA"/>
</dbReference>
<name>A0A2S7WUU0_9FLAO</name>
<proteinExistence type="predicted"/>
<evidence type="ECO:0000256" key="1">
    <source>
        <dbReference type="ARBA" id="ARBA00022729"/>
    </source>
</evidence>
<dbReference type="AlphaFoldDB" id="A0A2S7WUU0"/>
<sequence>MIKKFHFINSTMKLQKITFLFFTLFTLISFSQIEKGTFLIGVNSNLNFKFESYTADGDNFSRDAGSAKQFIISPEVGYAVKNRLFLGLSLIYVYSDIDDKDFGYASVTNATSIAPFIKYYFSGEKIKPFLRASYGLGSEKSDSRFSFGSNSLITSKASISSLNLGGGISYFFNEHVNVEFSLNYLRGTRDLEDQQNETYITNNFNSNIGFTIFL</sequence>
<evidence type="ECO:0000259" key="2">
    <source>
        <dbReference type="Pfam" id="PF13505"/>
    </source>
</evidence>
<evidence type="ECO:0000313" key="3">
    <source>
        <dbReference type="EMBL" id="PQJ81338.1"/>
    </source>
</evidence>
<organism evidence="3 4">
    <name type="scientific">Polaribacter glomeratus</name>
    <dbReference type="NCBI Taxonomy" id="102"/>
    <lineage>
        <taxon>Bacteria</taxon>
        <taxon>Pseudomonadati</taxon>
        <taxon>Bacteroidota</taxon>
        <taxon>Flavobacteriia</taxon>
        <taxon>Flavobacteriales</taxon>
        <taxon>Flavobacteriaceae</taxon>
    </lineage>
</organism>